<evidence type="ECO:0000313" key="2">
    <source>
        <dbReference type="Proteomes" id="UP000001953"/>
    </source>
</evidence>
<dbReference type="HOGENOM" id="CLU_562388_0_0_5"/>
<dbReference type="STRING" id="323097.Nham_0315"/>
<dbReference type="EMBL" id="CP000319">
    <property type="protein sequence ID" value="ABE61211.1"/>
    <property type="molecule type" value="Genomic_DNA"/>
</dbReference>
<gene>
    <name evidence="1" type="ordered locus">Nham_0315</name>
</gene>
<sequence length="485" mass="51037">MPTTQAQPQPSAKLSADQFAQSIKAKYPQYASVDNATLTQKMLAKYPQYADKVDTAPAQKPGILPRIASDVSQSFNERSQNVAQSKADVQSGKQGLFHGLLQSAGQAAGLVGDTLFAAGKEAVRSVAPSAIPAVKGVLTSIASSKPVQDIAKAGGDFAAKHPVIAKDAAAIGNIASILPIGKIGQVAAKGAQVGLKAAGTAAAKTGERVIASQAAKTASRTTETAFRDALDISRPKMTSKLEQQAFNEGRVGKQGIFKPAAVAPSAQETRVAEALQPLVEEGRVSPKFAPAKNREEINIEVSRINHEVEQHAHDPRFNQPFNETQLRTRLKAAKNDLSIVFASDPTIERTYDAVADALVKSVGKKNIAGLFAARKSFDGIPAVKKLLDGLKGADGENLRREVVLTVRGAANDLIGDYLPVYKDAMRRETSLLRASENIGTKIRGITQEGRAMSFLKTPKGKLLKQAAIGAGVAGGAISGGEAILR</sequence>
<protein>
    <submittedName>
        <fullName evidence="1">Uncharacterized protein</fullName>
    </submittedName>
</protein>
<organism evidence="1 2">
    <name type="scientific">Nitrobacter hamburgensis (strain DSM 10229 / NCIMB 13809 / X14)</name>
    <dbReference type="NCBI Taxonomy" id="323097"/>
    <lineage>
        <taxon>Bacteria</taxon>
        <taxon>Pseudomonadati</taxon>
        <taxon>Pseudomonadota</taxon>
        <taxon>Alphaproteobacteria</taxon>
        <taxon>Hyphomicrobiales</taxon>
        <taxon>Nitrobacteraceae</taxon>
        <taxon>Nitrobacter</taxon>
    </lineage>
</organism>
<keyword evidence="2" id="KW-1185">Reference proteome</keyword>
<dbReference type="AlphaFoldDB" id="Q1QRD6"/>
<name>Q1QRD6_NITHX</name>
<dbReference type="RefSeq" id="WP_011508915.1">
    <property type="nucleotide sequence ID" value="NC_007964.1"/>
</dbReference>
<reference evidence="1 2" key="1">
    <citation type="submission" date="2006-03" db="EMBL/GenBank/DDBJ databases">
        <title>Complete sequence of chromosome of Nitrobacter hamburgensis X14.</title>
        <authorList>
            <consortium name="US DOE Joint Genome Institute"/>
            <person name="Copeland A."/>
            <person name="Lucas S."/>
            <person name="Lapidus A."/>
            <person name="Barry K."/>
            <person name="Detter J.C."/>
            <person name="Glavina del Rio T."/>
            <person name="Hammon N."/>
            <person name="Israni S."/>
            <person name="Dalin E."/>
            <person name="Tice H."/>
            <person name="Pitluck S."/>
            <person name="Chain P."/>
            <person name="Malfatti S."/>
            <person name="Shin M."/>
            <person name="Vergez L."/>
            <person name="Schmutz J."/>
            <person name="Larimer F."/>
            <person name="Land M."/>
            <person name="Hauser L."/>
            <person name="Kyrpides N."/>
            <person name="Ivanova N."/>
            <person name="Ward B."/>
            <person name="Arp D."/>
            <person name="Klotz M."/>
            <person name="Stein L."/>
            <person name="O'Mullan G."/>
            <person name="Starkenburg S."/>
            <person name="Sayavedra L."/>
            <person name="Poret-Peterson A.T."/>
            <person name="Gentry M.E."/>
            <person name="Bruce D."/>
            <person name="Richardson P."/>
        </authorList>
    </citation>
    <scope>NUCLEOTIDE SEQUENCE [LARGE SCALE GENOMIC DNA]</scope>
    <source>
        <strain evidence="2">DSM 10229 / NCIMB 13809 / X14</strain>
    </source>
</reference>
<dbReference type="KEGG" id="nha:Nham_0315"/>
<accession>Q1QRD6</accession>
<evidence type="ECO:0000313" key="1">
    <source>
        <dbReference type="EMBL" id="ABE61211.1"/>
    </source>
</evidence>
<dbReference type="Proteomes" id="UP000001953">
    <property type="component" value="Chromosome"/>
</dbReference>
<proteinExistence type="predicted"/>